<dbReference type="Proteomes" id="UP000030392">
    <property type="component" value="Unassembled WGS sequence"/>
</dbReference>
<accession>A0A0A2CBR0</accession>
<comment type="caution">
    <text evidence="1">The sequence shown here is derived from an EMBL/GenBank/DDBJ whole genome shotgun (WGS) entry which is preliminary data.</text>
</comment>
<evidence type="ECO:0000313" key="2">
    <source>
        <dbReference type="Proteomes" id="UP000030392"/>
    </source>
</evidence>
<dbReference type="EMBL" id="JNAX01000004">
    <property type="protein sequence ID" value="KGG21999.1"/>
    <property type="molecule type" value="Genomic_DNA"/>
</dbReference>
<gene>
    <name evidence="1" type="ORF">EV03_0318</name>
</gene>
<name>A0A0A2CBR0_PROMR</name>
<proteinExistence type="predicted"/>
<sequence>MIQSCHVFIQFFLVNWKIYSLLKLDFGFRMIDLATKNQL</sequence>
<protein>
    <submittedName>
        <fullName evidence="1">Uncharacterized protein</fullName>
    </submittedName>
</protein>
<dbReference type="AlphaFoldDB" id="A0A0A2CBR0"/>
<evidence type="ECO:0000313" key="1">
    <source>
        <dbReference type="EMBL" id="KGG21999.1"/>
    </source>
</evidence>
<reference evidence="2" key="1">
    <citation type="journal article" date="2014" name="Sci. Data">
        <title>Genomes of diverse isolates of the marine cyanobacterium Prochlorococcus.</title>
        <authorList>
            <person name="Biller S."/>
            <person name="Berube P."/>
            <person name="Thompson J."/>
            <person name="Kelly L."/>
            <person name="Roggensack S."/>
            <person name="Awad L."/>
            <person name="Roache-Johnson K."/>
            <person name="Ding H."/>
            <person name="Giovannoni S.J."/>
            <person name="Moore L.R."/>
            <person name="Chisholm S.W."/>
        </authorList>
    </citation>
    <scope>NUCLEOTIDE SEQUENCE [LARGE SCALE GENOMIC DNA]</scope>
    <source>
        <strain evidence="2">PAC1</strain>
    </source>
</reference>
<organism evidence="1 2">
    <name type="scientific">Prochlorococcus marinus str. PAC1</name>
    <dbReference type="NCBI Taxonomy" id="59924"/>
    <lineage>
        <taxon>Bacteria</taxon>
        <taxon>Bacillati</taxon>
        <taxon>Cyanobacteriota</taxon>
        <taxon>Cyanophyceae</taxon>
        <taxon>Synechococcales</taxon>
        <taxon>Prochlorococcaceae</taxon>
        <taxon>Prochlorococcus</taxon>
    </lineage>
</organism>